<organism evidence="1 2">
    <name type="scientific">Mucilaginibacter defluvii</name>
    <dbReference type="NCBI Taxonomy" id="1196019"/>
    <lineage>
        <taxon>Bacteria</taxon>
        <taxon>Pseudomonadati</taxon>
        <taxon>Bacteroidota</taxon>
        <taxon>Sphingobacteriia</taxon>
        <taxon>Sphingobacteriales</taxon>
        <taxon>Sphingobacteriaceae</taxon>
        <taxon>Mucilaginibacter</taxon>
    </lineage>
</organism>
<sequence>MALKVNWTTEAINSYESIISYLSQEWTIKEVEYFSERVDAL</sequence>
<dbReference type="Proteomes" id="UP001501436">
    <property type="component" value="Unassembled WGS sequence"/>
</dbReference>
<evidence type="ECO:0008006" key="3">
    <source>
        <dbReference type="Google" id="ProtNLM"/>
    </source>
</evidence>
<evidence type="ECO:0000313" key="2">
    <source>
        <dbReference type="Proteomes" id="UP001501436"/>
    </source>
</evidence>
<name>A0ABP9FJ56_9SPHI</name>
<evidence type="ECO:0000313" key="1">
    <source>
        <dbReference type="EMBL" id="GAA4905035.1"/>
    </source>
</evidence>
<proteinExistence type="predicted"/>
<keyword evidence="2" id="KW-1185">Reference proteome</keyword>
<accession>A0ABP9FJ56</accession>
<reference evidence="2" key="1">
    <citation type="journal article" date="2019" name="Int. J. Syst. Evol. Microbiol.">
        <title>The Global Catalogue of Microorganisms (GCM) 10K type strain sequencing project: providing services to taxonomists for standard genome sequencing and annotation.</title>
        <authorList>
            <consortium name="The Broad Institute Genomics Platform"/>
            <consortium name="The Broad Institute Genome Sequencing Center for Infectious Disease"/>
            <person name="Wu L."/>
            <person name="Ma J."/>
        </authorList>
    </citation>
    <scope>NUCLEOTIDE SEQUENCE [LARGE SCALE GENOMIC DNA]</scope>
    <source>
        <strain evidence="2">JCM 18283</strain>
    </source>
</reference>
<protein>
    <recommendedName>
        <fullName evidence="3">Type II toxin-antitoxin system RelE/ParE family toxin</fullName>
    </recommendedName>
</protein>
<comment type="caution">
    <text evidence="1">The sequence shown here is derived from an EMBL/GenBank/DDBJ whole genome shotgun (WGS) entry which is preliminary data.</text>
</comment>
<gene>
    <name evidence="1" type="ORF">GCM10023313_04580</name>
</gene>
<dbReference type="EMBL" id="BAABJI010000001">
    <property type="protein sequence ID" value="GAA4905035.1"/>
    <property type="molecule type" value="Genomic_DNA"/>
</dbReference>